<keyword evidence="3" id="KW-1185">Reference proteome</keyword>
<dbReference type="EMBL" id="QGGU01000018">
    <property type="protein sequence ID" value="PWK42556.1"/>
    <property type="molecule type" value="Genomic_DNA"/>
</dbReference>
<accession>A0A316F8J9</accession>
<dbReference type="Proteomes" id="UP000245790">
    <property type="component" value="Unassembled WGS sequence"/>
</dbReference>
<dbReference type="InterPro" id="IPR042095">
    <property type="entry name" value="SUMF_sf"/>
</dbReference>
<evidence type="ECO:0000313" key="3">
    <source>
        <dbReference type="Proteomes" id="UP000245790"/>
    </source>
</evidence>
<dbReference type="InterPro" id="IPR005532">
    <property type="entry name" value="SUMF_dom"/>
</dbReference>
<protein>
    <submittedName>
        <fullName evidence="2">Formylglycine-generating enzyme required for sulfatase activity</fullName>
    </submittedName>
</protein>
<comment type="caution">
    <text evidence="2">The sequence shown here is derived from an EMBL/GenBank/DDBJ whole genome shotgun (WGS) entry which is preliminary data.</text>
</comment>
<dbReference type="OrthoDB" id="9768004at2"/>
<feature type="non-terminal residue" evidence="2">
    <location>
        <position position="1"/>
    </location>
</feature>
<evidence type="ECO:0000259" key="1">
    <source>
        <dbReference type="Pfam" id="PF03781"/>
    </source>
</evidence>
<dbReference type="AlphaFoldDB" id="A0A316F8J9"/>
<dbReference type="GO" id="GO:0120147">
    <property type="term" value="F:formylglycine-generating oxidase activity"/>
    <property type="evidence" value="ECO:0007669"/>
    <property type="project" value="TreeGrafter"/>
</dbReference>
<dbReference type="InterPro" id="IPR016187">
    <property type="entry name" value="CTDL_fold"/>
</dbReference>
<proteinExistence type="predicted"/>
<dbReference type="PANTHER" id="PTHR23150:SF19">
    <property type="entry name" value="FORMYLGLYCINE-GENERATING ENZYME"/>
    <property type="match status" value="1"/>
</dbReference>
<dbReference type="Pfam" id="PF03781">
    <property type="entry name" value="FGE-sulfatase"/>
    <property type="match status" value="1"/>
</dbReference>
<name>A0A316F8J9_9GAMM</name>
<sequence>VEGKWFLDKNGYDEYFYWPHWVELDSYSIAKYETTYGEADVFTEVTGREYFDKEAIGDERGFRDPEYPVWLGASWHDARAYCQWLEKITGEPFDLLSEAQWEYAARSRGKAVQFATDNGEVDYGRNVKDHEVDYTKPVGSYPPNQLGIYDMSGNVWEWVLDSYSSGFYEDSPIVNPVYDLEGNRRYKVARGGGGFDDHEKSMNVFRRVYRKPSNTGYGQGIRCGVNSTVPVKTSS</sequence>
<reference evidence="2 3" key="1">
    <citation type="submission" date="2018-05" db="EMBL/GenBank/DDBJ databases">
        <title>Genomic Encyclopedia of Type Strains, Phase IV (KMG-IV): sequencing the most valuable type-strain genomes for metagenomic binning, comparative biology and taxonomic classification.</title>
        <authorList>
            <person name="Goeker M."/>
        </authorList>
    </citation>
    <scope>NUCLEOTIDE SEQUENCE [LARGE SCALE GENOMIC DNA]</scope>
    <source>
        <strain evidence="2 3">DSM 25350</strain>
    </source>
</reference>
<dbReference type="RefSeq" id="WP_109765124.1">
    <property type="nucleotide sequence ID" value="NZ_QGGU01000018.1"/>
</dbReference>
<gene>
    <name evidence="2" type="ORF">C8D97_11825</name>
</gene>
<dbReference type="InterPro" id="IPR051043">
    <property type="entry name" value="Sulfatase_Mod_Factor_Kinase"/>
</dbReference>
<feature type="domain" description="Sulfatase-modifying factor enzyme-like" evidence="1">
    <location>
        <begin position="19"/>
        <end position="223"/>
    </location>
</feature>
<dbReference type="PANTHER" id="PTHR23150">
    <property type="entry name" value="SULFATASE MODIFYING FACTOR 1, 2"/>
    <property type="match status" value="1"/>
</dbReference>
<evidence type="ECO:0000313" key="2">
    <source>
        <dbReference type="EMBL" id="PWK42556.1"/>
    </source>
</evidence>
<dbReference type="Gene3D" id="3.90.1580.10">
    <property type="entry name" value="paralog of FGE (formylglycine-generating enzyme)"/>
    <property type="match status" value="1"/>
</dbReference>
<dbReference type="SUPFAM" id="SSF56436">
    <property type="entry name" value="C-type lectin-like"/>
    <property type="match status" value="1"/>
</dbReference>
<organism evidence="2 3">
    <name type="scientific">Pleionea mediterranea</name>
    <dbReference type="NCBI Taxonomy" id="523701"/>
    <lineage>
        <taxon>Bacteria</taxon>
        <taxon>Pseudomonadati</taxon>
        <taxon>Pseudomonadota</taxon>
        <taxon>Gammaproteobacteria</taxon>
        <taxon>Oceanospirillales</taxon>
        <taxon>Pleioneaceae</taxon>
        <taxon>Pleionea</taxon>
    </lineage>
</organism>